<dbReference type="SUPFAM" id="SSF55174">
    <property type="entry name" value="Alpha-L RNA-binding motif"/>
    <property type="match status" value="1"/>
</dbReference>
<evidence type="ECO:0000256" key="4">
    <source>
        <dbReference type="PIRSR" id="PIRSR606225-1"/>
    </source>
</evidence>
<evidence type="ECO:0000256" key="6">
    <source>
        <dbReference type="RuleBase" id="RU362028"/>
    </source>
</evidence>
<dbReference type="InterPro" id="IPR006145">
    <property type="entry name" value="PsdUridine_synth_RsuA/RluA"/>
</dbReference>
<dbReference type="InterPro" id="IPR036986">
    <property type="entry name" value="S4_RNA-bd_sf"/>
</dbReference>
<keyword evidence="5" id="KW-0694">RNA-binding</keyword>
<dbReference type="AlphaFoldDB" id="A0A2U8FBJ4"/>
<dbReference type="EC" id="5.4.99.-" evidence="6"/>
<dbReference type="PANTHER" id="PTHR21600:SF44">
    <property type="entry name" value="RIBOSOMAL LARGE SUBUNIT PSEUDOURIDINE SYNTHASE D"/>
    <property type="match status" value="1"/>
</dbReference>
<gene>
    <name evidence="8" type="ORF">CDV25_01480</name>
</gene>
<dbReference type="NCBIfam" id="TIGR00005">
    <property type="entry name" value="rluA_subfam"/>
    <property type="match status" value="1"/>
</dbReference>
<dbReference type="InterPro" id="IPR050188">
    <property type="entry name" value="RluA_PseudoU_synthase"/>
</dbReference>
<dbReference type="GO" id="GO:0000455">
    <property type="term" value="P:enzyme-directed rRNA pseudouridine synthesis"/>
    <property type="evidence" value="ECO:0007669"/>
    <property type="project" value="UniProtKB-ARBA"/>
</dbReference>
<dbReference type="GO" id="GO:0003723">
    <property type="term" value="F:RNA binding"/>
    <property type="evidence" value="ECO:0007669"/>
    <property type="project" value="UniProtKB-KW"/>
</dbReference>
<keyword evidence="3 6" id="KW-0413">Isomerase</keyword>
<comment type="catalytic activity">
    <reaction evidence="1 6">
        <text>a uridine in RNA = a pseudouridine in RNA</text>
        <dbReference type="Rhea" id="RHEA:48348"/>
        <dbReference type="Rhea" id="RHEA-COMP:12068"/>
        <dbReference type="Rhea" id="RHEA-COMP:12069"/>
        <dbReference type="ChEBI" id="CHEBI:65314"/>
        <dbReference type="ChEBI" id="CHEBI:65315"/>
    </reaction>
</comment>
<dbReference type="InterPro" id="IPR006225">
    <property type="entry name" value="PsdUridine_synth_RluC/D"/>
</dbReference>
<dbReference type="InterPro" id="IPR020103">
    <property type="entry name" value="PsdUridine_synth_cat_dom_sf"/>
</dbReference>
<dbReference type="GO" id="GO:0120159">
    <property type="term" value="F:rRNA pseudouridine synthase activity"/>
    <property type="evidence" value="ECO:0007669"/>
    <property type="project" value="UniProtKB-ARBA"/>
</dbReference>
<dbReference type="RefSeq" id="WP_108910472.1">
    <property type="nucleotide sequence ID" value="NZ_CP021886.1"/>
</dbReference>
<evidence type="ECO:0000256" key="1">
    <source>
        <dbReference type="ARBA" id="ARBA00000073"/>
    </source>
</evidence>
<dbReference type="PROSITE" id="PS01129">
    <property type="entry name" value="PSI_RLU"/>
    <property type="match status" value="1"/>
</dbReference>
<evidence type="ECO:0000313" key="8">
    <source>
        <dbReference type="EMBL" id="AWI33579.1"/>
    </source>
</evidence>
<dbReference type="PANTHER" id="PTHR21600">
    <property type="entry name" value="MITOCHONDRIAL RNA PSEUDOURIDINE SYNTHASE"/>
    <property type="match status" value="1"/>
</dbReference>
<dbReference type="Pfam" id="PF00849">
    <property type="entry name" value="PseudoU_synth_2"/>
    <property type="match status" value="1"/>
</dbReference>
<evidence type="ECO:0000256" key="3">
    <source>
        <dbReference type="ARBA" id="ARBA00023235"/>
    </source>
</evidence>
<comment type="similarity">
    <text evidence="2 6">Belongs to the pseudouridine synthase RluA family.</text>
</comment>
<name>A0A2U8FBJ4_9HELI</name>
<proteinExistence type="inferred from homology"/>
<dbReference type="CDD" id="cd02869">
    <property type="entry name" value="PseudoU_synth_RluA_like"/>
    <property type="match status" value="1"/>
</dbReference>
<dbReference type="Pfam" id="PF01479">
    <property type="entry name" value="S4"/>
    <property type="match status" value="1"/>
</dbReference>
<dbReference type="Gene3D" id="3.10.290.10">
    <property type="entry name" value="RNA-binding S4 domain"/>
    <property type="match status" value="1"/>
</dbReference>
<dbReference type="Gene3D" id="3.30.2350.10">
    <property type="entry name" value="Pseudouridine synthase"/>
    <property type="match status" value="1"/>
</dbReference>
<dbReference type="EMBL" id="CP021886">
    <property type="protein sequence ID" value="AWI33579.1"/>
    <property type="molecule type" value="Genomic_DNA"/>
</dbReference>
<evidence type="ECO:0000259" key="7">
    <source>
        <dbReference type="SMART" id="SM00363"/>
    </source>
</evidence>
<dbReference type="CDD" id="cd00165">
    <property type="entry name" value="S4"/>
    <property type="match status" value="1"/>
</dbReference>
<protein>
    <recommendedName>
        <fullName evidence="6">Pseudouridine synthase</fullName>
        <ecNumber evidence="6">5.4.99.-</ecNumber>
    </recommendedName>
</protein>
<dbReference type="SUPFAM" id="SSF55120">
    <property type="entry name" value="Pseudouridine synthase"/>
    <property type="match status" value="1"/>
</dbReference>
<feature type="active site" evidence="4">
    <location>
        <position position="139"/>
    </location>
</feature>
<dbReference type="KEGG" id="had:CDV25_01480"/>
<evidence type="ECO:0000313" key="9">
    <source>
        <dbReference type="Proteomes" id="UP000244890"/>
    </source>
</evidence>
<evidence type="ECO:0000256" key="5">
    <source>
        <dbReference type="PROSITE-ProRule" id="PRU00182"/>
    </source>
</evidence>
<dbReference type="InterPro" id="IPR006224">
    <property type="entry name" value="PsdUridine_synth_RluA-like_CS"/>
</dbReference>
<dbReference type="Proteomes" id="UP000244890">
    <property type="component" value="Chromosome"/>
</dbReference>
<dbReference type="PROSITE" id="PS50889">
    <property type="entry name" value="S4"/>
    <property type="match status" value="1"/>
</dbReference>
<dbReference type="InterPro" id="IPR002942">
    <property type="entry name" value="S4_RNA-bd"/>
</dbReference>
<reference evidence="8 9" key="1">
    <citation type="submission" date="2017-06" db="EMBL/GenBank/DDBJ databases">
        <title>Complete genome of Helicobacter apodemus.</title>
        <authorList>
            <person name="Cho S."/>
        </authorList>
    </citation>
    <scope>NUCLEOTIDE SEQUENCE [LARGE SCALE GENOMIC DNA]</scope>
    <source>
        <strain evidence="9">SNUVETPUB-15-01</strain>
    </source>
</reference>
<dbReference type="OrthoDB" id="128480at2"/>
<sequence length="326" mass="37973">MKRSSITFRAFNNETKRLDKFLSSTLNLPRNQVEKLIQNQQILLNNAPLDKKGILIKNGDIISIKEQITPQKTFEKYFSIPILYEDEDVLVINKPINLLTHRINEYDKEPTLVDYLVAKNFALSNLGDSYRLGIVHRLDKGTSGAMIIAKNNIAHQNLSLQIKSKTMGRYYLCVIDKPLKEHKIIEFPLIRSPKNRLKYITATLNNPLAKSAKSAFFKIITNHKTELIGAKLFSGRTHQIRAHLAGINRHILGDNFYGYKENYQKRILLHSHIIHFIHPKTQKFIKVYAPLYEDMKDYLEESYYQQPLNKDFQIPLDEMYCHIFGK</sequence>
<feature type="domain" description="RNA-binding S4" evidence="7">
    <location>
        <begin position="16"/>
        <end position="81"/>
    </location>
</feature>
<organism evidence="8 9">
    <name type="scientific">Helicobacter apodemus</name>
    <dbReference type="NCBI Taxonomy" id="135569"/>
    <lineage>
        <taxon>Bacteria</taxon>
        <taxon>Pseudomonadati</taxon>
        <taxon>Campylobacterota</taxon>
        <taxon>Epsilonproteobacteria</taxon>
        <taxon>Campylobacterales</taxon>
        <taxon>Helicobacteraceae</taxon>
        <taxon>Helicobacter</taxon>
    </lineage>
</organism>
<comment type="function">
    <text evidence="6">Responsible for synthesis of pseudouridine from uracil.</text>
</comment>
<dbReference type="SMART" id="SM00363">
    <property type="entry name" value="S4"/>
    <property type="match status" value="1"/>
</dbReference>
<accession>A0A2U8FBJ4</accession>
<evidence type="ECO:0000256" key="2">
    <source>
        <dbReference type="ARBA" id="ARBA00010876"/>
    </source>
</evidence>